<evidence type="ECO:0000256" key="2">
    <source>
        <dbReference type="ARBA" id="ARBA00022723"/>
    </source>
</evidence>
<keyword evidence="6" id="KW-1185">Reference proteome</keyword>
<dbReference type="HOGENOM" id="CLU_055491_7_5_1"/>
<dbReference type="Pfam" id="PF04828">
    <property type="entry name" value="GFA"/>
    <property type="match status" value="1"/>
</dbReference>
<accession>K5VPT9</accession>
<dbReference type="InParanoid" id="K5VPT9"/>
<name>K5VPT9_PHACS</name>
<sequence length="125" mass="14400">MSASTEKEYIGSCHCKTFRYKFAHPAFEDGQREIDTCTCSICEQKGAIWAMVPQDKFALTQGKFEELTLYEFHKKKFKHYFCPVCGVQIILTVPDEQMVYVNVRTTDSVDVGRLKLKVFDGKNLL</sequence>
<dbReference type="GeneID" id="18910331"/>
<evidence type="ECO:0000313" key="5">
    <source>
        <dbReference type="EMBL" id="EKM53473.1"/>
    </source>
</evidence>
<dbReference type="Proteomes" id="UP000008370">
    <property type="component" value="Unassembled WGS sequence"/>
</dbReference>
<dbReference type="Gene3D" id="2.170.150.70">
    <property type="match status" value="1"/>
</dbReference>
<protein>
    <recommendedName>
        <fullName evidence="4">CENP-V/GFA domain-containing protein</fullName>
    </recommendedName>
</protein>
<evidence type="ECO:0000256" key="3">
    <source>
        <dbReference type="ARBA" id="ARBA00022833"/>
    </source>
</evidence>
<keyword evidence="2" id="KW-0479">Metal-binding</keyword>
<feature type="domain" description="CENP-V/GFA" evidence="4">
    <location>
        <begin position="9"/>
        <end position="120"/>
    </location>
</feature>
<dbReference type="KEGG" id="pco:PHACADRAFT_186141"/>
<evidence type="ECO:0000256" key="1">
    <source>
        <dbReference type="ARBA" id="ARBA00005495"/>
    </source>
</evidence>
<dbReference type="InterPro" id="IPR052355">
    <property type="entry name" value="CENP-V-like"/>
</dbReference>
<dbReference type="GO" id="GO:0016846">
    <property type="term" value="F:carbon-sulfur lyase activity"/>
    <property type="evidence" value="ECO:0007669"/>
    <property type="project" value="InterPro"/>
</dbReference>
<dbReference type="PANTHER" id="PTHR28620:SF1">
    <property type="entry name" value="CENP-V_GFA DOMAIN-CONTAINING PROTEIN"/>
    <property type="match status" value="1"/>
</dbReference>
<dbReference type="SUPFAM" id="SSF51316">
    <property type="entry name" value="Mss4-like"/>
    <property type="match status" value="1"/>
</dbReference>
<evidence type="ECO:0000259" key="4">
    <source>
        <dbReference type="PROSITE" id="PS51891"/>
    </source>
</evidence>
<gene>
    <name evidence="5" type="ORF">PHACADRAFT_186141</name>
</gene>
<keyword evidence="3" id="KW-0862">Zinc</keyword>
<reference evidence="5 6" key="1">
    <citation type="journal article" date="2012" name="BMC Genomics">
        <title>Comparative genomics of the white-rot fungi, Phanerochaete carnosa and P. chrysosporium, to elucidate the genetic basis of the distinct wood types they colonize.</title>
        <authorList>
            <person name="Suzuki H."/>
            <person name="MacDonald J."/>
            <person name="Syed K."/>
            <person name="Salamov A."/>
            <person name="Hori C."/>
            <person name="Aerts A."/>
            <person name="Henrissat B."/>
            <person name="Wiebenga A."/>
            <person name="vanKuyk P.A."/>
            <person name="Barry K."/>
            <person name="Lindquist E."/>
            <person name="LaButti K."/>
            <person name="Lapidus A."/>
            <person name="Lucas S."/>
            <person name="Coutinho P."/>
            <person name="Gong Y."/>
            <person name="Samejima M."/>
            <person name="Mahadevan R."/>
            <person name="Abou-Zaid M."/>
            <person name="de Vries R.P."/>
            <person name="Igarashi K."/>
            <person name="Yadav J.S."/>
            <person name="Grigoriev I.V."/>
            <person name="Master E.R."/>
        </authorList>
    </citation>
    <scope>NUCLEOTIDE SEQUENCE [LARGE SCALE GENOMIC DNA]</scope>
    <source>
        <strain evidence="5 6">HHB-10118-sp</strain>
    </source>
</reference>
<dbReference type="AlphaFoldDB" id="K5VPT9"/>
<dbReference type="PANTHER" id="PTHR28620">
    <property type="entry name" value="CENTROMERE PROTEIN V"/>
    <property type="match status" value="1"/>
</dbReference>
<organism evidence="5 6">
    <name type="scientific">Phanerochaete carnosa (strain HHB-10118-sp)</name>
    <name type="common">White-rot fungus</name>
    <name type="synonym">Peniophora carnosa</name>
    <dbReference type="NCBI Taxonomy" id="650164"/>
    <lineage>
        <taxon>Eukaryota</taxon>
        <taxon>Fungi</taxon>
        <taxon>Dikarya</taxon>
        <taxon>Basidiomycota</taxon>
        <taxon>Agaricomycotina</taxon>
        <taxon>Agaricomycetes</taxon>
        <taxon>Polyporales</taxon>
        <taxon>Phanerochaetaceae</taxon>
        <taxon>Phanerochaete</taxon>
    </lineage>
</organism>
<dbReference type="PROSITE" id="PS51891">
    <property type="entry name" value="CENP_V_GFA"/>
    <property type="match status" value="1"/>
</dbReference>
<dbReference type="STRING" id="650164.K5VPT9"/>
<proteinExistence type="inferred from homology"/>
<evidence type="ECO:0000313" key="6">
    <source>
        <dbReference type="Proteomes" id="UP000008370"/>
    </source>
</evidence>
<dbReference type="InterPro" id="IPR006913">
    <property type="entry name" value="CENP-V/GFA"/>
</dbReference>
<dbReference type="GO" id="GO:0046872">
    <property type="term" value="F:metal ion binding"/>
    <property type="evidence" value="ECO:0007669"/>
    <property type="project" value="UniProtKB-KW"/>
</dbReference>
<comment type="similarity">
    <text evidence="1">Belongs to the Gfa family.</text>
</comment>
<dbReference type="OrthoDB" id="2784029at2759"/>
<dbReference type="EMBL" id="JH930474">
    <property type="protein sequence ID" value="EKM53473.1"/>
    <property type="molecule type" value="Genomic_DNA"/>
</dbReference>
<dbReference type="InterPro" id="IPR011057">
    <property type="entry name" value="Mss4-like_sf"/>
</dbReference>
<dbReference type="RefSeq" id="XP_007398163.1">
    <property type="nucleotide sequence ID" value="XM_007398101.1"/>
</dbReference>